<dbReference type="GO" id="GO:0016779">
    <property type="term" value="F:nucleotidyltransferase activity"/>
    <property type="evidence" value="ECO:0007669"/>
    <property type="project" value="UniProtKB-KW"/>
</dbReference>
<dbReference type="InterPro" id="IPR009000">
    <property type="entry name" value="Transl_B-barrel_sf"/>
</dbReference>
<dbReference type="EMBL" id="JBHSRS010000013">
    <property type="protein sequence ID" value="MFC6280664.1"/>
    <property type="molecule type" value="Genomic_DNA"/>
</dbReference>
<evidence type="ECO:0000256" key="2">
    <source>
        <dbReference type="ARBA" id="ARBA00023134"/>
    </source>
</evidence>
<organism evidence="5 6">
    <name type="scientific">Polaromonas aquatica</name>
    <dbReference type="NCBI Taxonomy" id="332657"/>
    <lineage>
        <taxon>Bacteria</taxon>
        <taxon>Pseudomonadati</taxon>
        <taxon>Pseudomonadota</taxon>
        <taxon>Betaproteobacteria</taxon>
        <taxon>Burkholderiales</taxon>
        <taxon>Comamonadaceae</taxon>
        <taxon>Polaromonas</taxon>
    </lineage>
</organism>
<dbReference type="Pfam" id="PF00009">
    <property type="entry name" value="GTP_EFTU"/>
    <property type="match status" value="1"/>
</dbReference>
<accession>A0ABW1TUQ8</accession>
<dbReference type="SUPFAM" id="SSF50465">
    <property type="entry name" value="EF-Tu/eEF-1alpha/eIF2-gamma C-terminal domain"/>
    <property type="match status" value="1"/>
</dbReference>
<proteinExistence type="predicted"/>
<dbReference type="Gene3D" id="2.40.30.10">
    <property type="entry name" value="Translation factors"/>
    <property type="match status" value="2"/>
</dbReference>
<feature type="region of interest" description="Disordered" evidence="3">
    <location>
        <begin position="1"/>
        <end position="23"/>
    </location>
</feature>
<dbReference type="PROSITE" id="PS00301">
    <property type="entry name" value="G_TR_1"/>
    <property type="match status" value="1"/>
</dbReference>
<dbReference type="Gene3D" id="3.40.50.300">
    <property type="entry name" value="P-loop containing nucleotide triphosphate hydrolases"/>
    <property type="match status" value="1"/>
</dbReference>
<dbReference type="InterPro" id="IPR031157">
    <property type="entry name" value="G_TR_CS"/>
</dbReference>
<dbReference type="InterPro" id="IPR009001">
    <property type="entry name" value="Transl_elong_EF1A/Init_IF2_C"/>
</dbReference>
<dbReference type="RefSeq" id="WP_371435633.1">
    <property type="nucleotide sequence ID" value="NZ_JBHSRS010000013.1"/>
</dbReference>
<dbReference type="PROSITE" id="PS51722">
    <property type="entry name" value="G_TR_2"/>
    <property type="match status" value="1"/>
</dbReference>
<keyword evidence="5" id="KW-0548">Nucleotidyltransferase</keyword>
<dbReference type="InterPro" id="IPR054696">
    <property type="entry name" value="GTP-eEF1A_C"/>
</dbReference>
<dbReference type="Pfam" id="PF22594">
    <property type="entry name" value="GTP-eEF1A_C"/>
    <property type="match status" value="1"/>
</dbReference>
<keyword evidence="2" id="KW-0342">GTP-binding</keyword>
<dbReference type="SUPFAM" id="SSF50447">
    <property type="entry name" value="Translation proteins"/>
    <property type="match status" value="1"/>
</dbReference>
<dbReference type="InterPro" id="IPR050100">
    <property type="entry name" value="TRAFAC_GTPase_members"/>
</dbReference>
<dbReference type="InterPro" id="IPR044139">
    <property type="entry name" value="CysN_NoDQ_III"/>
</dbReference>
<gene>
    <name evidence="5" type="ORF">ACFQND_05400</name>
</gene>
<evidence type="ECO:0000256" key="3">
    <source>
        <dbReference type="SAM" id="MobiDB-lite"/>
    </source>
</evidence>
<feature type="region of interest" description="Disordered" evidence="3">
    <location>
        <begin position="262"/>
        <end position="286"/>
    </location>
</feature>
<evidence type="ECO:0000313" key="6">
    <source>
        <dbReference type="Proteomes" id="UP001596270"/>
    </source>
</evidence>
<evidence type="ECO:0000313" key="5">
    <source>
        <dbReference type="EMBL" id="MFC6280664.1"/>
    </source>
</evidence>
<keyword evidence="1" id="KW-0547">Nucleotide-binding</keyword>
<keyword evidence="6" id="KW-1185">Reference proteome</keyword>
<feature type="domain" description="Tr-type G" evidence="4">
    <location>
        <begin position="27"/>
        <end position="241"/>
    </location>
</feature>
<dbReference type="InterPro" id="IPR027417">
    <property type="entry name" value="P-loop_NTPase"/>
</dbReference>
<name>A0ABW1TUQ8_9BURK</name>
<sequence length="472" mass="50447">MNTSTIAPPSFYDRQIDTPSAGEQDTRAALRFVTCGSVDDGKSTLIGRLLVDSKTVLQDQLAGVQRGGQTDLALLTDGLQAEREQGITIDVAYRYFNTAARKFIIADAPGHEQYTRNMVTAASSADAAVVLVDATKLDWQSALPELLPQTRRHSLLVNLLRVPSIVFTVNKLDAVDNPALAFAHISAALRQFAEHAGIPVKAIVPVSALIGYNVVDANPGWCDYNGPGLLQILEHLSSNPADTTQPFALPVQWVEKPAPTFGTSVSSLPPEGAVPPKGGLSAERFSSSADTSQGRRIFWGRIASGALQPGQEITVLPGGKTAIVAQVLNHARQPKAILAGHSAGVILDRELDVSRGDWLLATGGFEPPLGSREITATVAWMDEEPLVPGRLYWALHGHRWVKAKIKRIVSHININTLESHDASKLDANAIGVVEIALLEPIATLPYKQSRVLGSLVLVDTASHKTSGAALVL</sequence>
<dbReference type="CDD" id="cd04095">
    <property type="entry name" value="CysN_NoDQ_III"/>
    <property type="match status" value="1"/>
</dbReference>
<protein>
    <submittedName>
        <fullName evidence="5">Sulfate adenylyltransferase subunit 1</fullName>
    </submittedName>
</protein>
<evidence type="ECO:0000259" key="4">
    <source>
        <dbReference type="PROSITE" id="PS51722"/>
    </source>
</evidence>
<dbReference type="Proteomes" id="UP001596270">
    <property type="component" value="Unassembled WGS sequence"/>
</dbReference>
<keyword evidence="5" id="KW-0808">Transferase</keyword>
<reference evidence="6" key="1">
    <citation type="journal article" date="2019" name="Int. J. Syst. Evol. Microbiol.">
        <title>The Global Catalogue of Microorganisms (GCM) 10K type strain sequencing project: providing services to taxonomists for standard genome sequencing and annotation.</title>
        <authorList>
            <consortium name="The Broad Institute Genomics Platform"/>
            <consortium name="The Broad Institute Genome Sequencing Center for Infectious Disease"/>
            <person name="Wu L."/>
            <person name="Ma J."/>
        </authorList>
    </citation>
    <scope>NUCLEOTIDE SEQUENCE [LARGE SCALE GENOMIC DNA]</scope>
    <source>
        <strain evidence="6">CCUG 39402</strain>
    </source>
</reference>
<dbReference type="SUPFAM" id="SSF52540">
    <property type="entry name" value="P-loop containing nucleoside triphosphate hydrolases"/>
    <property type="match status" value="1"/>
</dbReference>
<dbReference type="InterPro" id="IPR000795">
    <property type="entry name" value="T_Tr_GTP-bd_dom"/>
</dbReference>
<evidence type="ECO:0000256" key="1">
    <source>
        <dbReference type="ARBA" id="ARBA00022741"/>
    </source>
</evidence>
<dbReference type="PANTHER" id="PTHR23115">
    <property type="entry name" value="TRANSLATION FACTOR"/>
    <property type="match status" value="1"/>
</dbReference>
<comment type="caution">
    <text evidence="5">The sequence shown here is derived from an EMBL/GenBank/DDBJ whole genome shotgun (WGS) entry which is preliminary data.</text>
</comment>
<dbReference type="PRINTS" id="PR00315">
    <property type="entry name" value="ELONGATNFCT"/>
</dbReference>